<dbReference type="OrthoDB" id="4775342at2"/>
<dbReference type="KEGG" id="gbr:Gbro_4049"/>
<organism evidence="1 2">
    <name type="scientific">Gordonia bronchialis (strain ATCC 25592 / DSM 43247 / BCRC 13721 / JCM 3198 / KCTC 3076 / NBRC 16047 / NCTC 10667)</name>
    <name type="common">Rhodococcus bronchialis</name>
    <dbReference type="NCBI Taxonomy" id="526226"/>
    <lineage>
        <taxon>Bacteria</taxon>
        <taxon>Bacillati</taxon>
        <taxon>Actinomycetota</taxon>
        <taxon>Actinomycetes</taxon>
        <taxon>Mycobacteriales</taxon>
        <taxon>Gordoniaceae</taxon>
        <taxon>Gordonia</taxon>
    </lineage>
</organism>
<dbReference type="HOGENOM" id="CLU_1747054_0_0_11"/>
<dbReference type="AlphaFoldDB" id="D0L4J0"/>
<evidence type="ECO:0000313" key="2">
    <source>
        <dbReference type="Proteomes" id="UP000001219"/>
    </source>
</evidence>
<accession>D0L4J0</accession>
<dbReference type="RefSeq" id="WP_012835718.1">
    <property type="nucleotide sequence ID" value="NC_013441.1"/>
</dbReference>
<sequence>MTTHHTESPELCFNLWAFADEKTSVIRRISGKPYVLDGTDIEKTALLRALSASDFLSVAQRPVPARHHIVGPAGRAMDGAVLPHQLDDVAGVFGPLLDELSVLPIHLRHVNGRHEQWRLPHVDAPLYVLTVIVEGADGRREPQLEAHSG</sequence>
<gene>
    <name evidence="1" type="ordered locus">Gbro_4049</name>
</gene>
<dbReference type="eggNOG" id="ENOG502ZFNB">
    <property type="taxonomic scope" value="Bacteria"/>
</dbReference>
<name>D0L4J0_GORB4</name>
<reference evidence="2" key="1">
    <citation type="submission" date="2009-10" db="EMBL/GenBank/DDBJ databases">
        <title>The complete chromosome of Gordonia bronchialis DSM 43247.</title>
        <authorList>
            <consortium name="US DOE Joint Genome Institute (JGI-PGF)"/>
            <person name="Lucas S."/>
            <person name="Copeland A."/>
            <person name="Lapidus A."/>
            <person name="Glavina del Rio T."/>
            <person name="Dalin E."/>
            <person name="Tice H."/>
            <person name="Bruce D."/>
            <person name="Goodwin L."/>
            <person name="Pitluck S."/>
            <person name="Kyrpides N."/>
            <person name="Mavromatis K."/>
            <person name="Ivanova N."/>
            <person name="Ovchinnikova G."/>
            <person name="Saunders E."/>
            <person name="Brettin T."/>
            <person name="Detter J.C."/>
            <person name="Han C."/>
            <person name="Larimer F."/>
            <person name="Land M."/>
            <person name="Hauser L."/>
            <person name="Markowitz V."/>
            <person name="Cheng J.-F."/>
            <person name="Hugenholtz P."/>
            <person name="Woyke T."/>
            <person name="Wu D."/>
            <person name="Jando M."/>
            <person name="Schneider S."/>
            <person name="Goeker M."/>
            <person name="Klenk H.-P."/>
            <person name="Eisen J.A."/>
        </authorList>
    </citation>
    <scope>NUCLEOTIDE SEQUENCE [LARGE SCALE GENOMIC DNA]</scope>
    <source>
        <strain evidence="2">ATCC 25592 / DSM 43247 / BCRC 13721 / JCM 3198 / KCTC 3076 / NBRC 16047 / NCTC 10667</strain>
    </source>
</reference>
<dbReference type="Proteomes" id="UP000001219">
    <property type="component" value="Chromosome"/>
</dbReference>
<evidence type="ECO:0000313" key="1">
    <source>
        <dbReference type="EMBL" id="ACY23215.1"/>
    </source>
</evidence>
<dbReference type="EMBL" id="CP001802">
    <property type="protein sequence ID" value="ACY23215.1"/>
    <property type="molecule type" value="Genomic_DNA"/>
</dbReference>
<reference evidence="1 2" key="2">
    <citation type="journal article" date="2010" name="Stand. Genomic Sci.">
        <title>Complete genome sequence of Gordonia bronchialis type strain (3410).</title>
        <authorList>
            <person name="Ivanova N."/>
            <person name="Sikorski J."/>
            <person name="Jando M."/>
            <person name="Lapidus A."/>
            <person name="Nolan M."/>
            <person name="Lucas S."/>
            <person name="Del Rio T.G."/>
            <person name="Tice H."/>
            <person name="Copeland A."/>
            <person name="Cheng J.F."/>
            <person name="Chen F."/>
            <person name="Bruce D."/>
            <person name="Goodwin L."/>
            <person name="Pitluck S."/>
            <person name="Mavromatis K."/>
            <person name="Ovchinnikova G."/>
            <person name="Pati A."/>
            <person name="Chen A."/>
            <person name="Palaniappan K."/>
            <person name="Land M."/>
            <person name="Hauser L."/>
            <person name="Chang Y.J."/>
            <person name="Jeffries C.D."/>
            <person name="Chain P."/>
            <person name="Saunders E."/>
            <person name="Han C."/>
            <person name="Detter J.C."/>
            <person name="Brettin T."/>
            <person name="Rohde M."/>
            <person name="Goker M."/>
            <person name="Bristow J."/>
            <person name="Eisen J.A."/>
            <person name="Markowitz V."/>
            <person name="Hugenholtz P."/>
            <person name="Klenk H.P."/>
            <person name="Kyrpides N.C."/>
        </authorList>
    </citation>
    <scope>NUCLEOTIDE SEQUENCE [LARGE SCALE GENOMIC DNA]</scope>
    <source>
        <strain evidence="2">ATCC 25592 / DSM 43247 / BCRC 13721 / JCM 3198 / KCTC 3076 / NBRC 16047 / NCTC 10667</strain>
    </source>
</reference>
<proteinExistence type="predicted"/>
<keyword evidence="2" id="KW-1185">Reference proteome</keyword>
<protein>
    <submittedName>
        <fullName evidence="1">Uncharacterized protein</fullName>
    </submittedName>
</protein>